<keyword evidence="1" id="KW-1185">Reference proteome</keyword>
<evidence type="ECO:0000313" key="1">
    <source>
        <dbReference type="Proteomes" id="UP000887565"/>
    </source>
</evidence>
<dbReference type="Proteomes" id="UP000887565">
    <property type="component" value="Unplaced"/>
</dbReference>
<dbReference type="AlphaFoldDB" id="A0A915JVK1"/>
<sequence length="63" mass="6997">MIKYYLSVVHEIPVVNILAGEIRVLLGCGTFNQVIPTQNIGNIAEVQSDRDKKLTKNQGCILK</sequence>
<proteinExistence type="predicted"/>
<protein>
    <submittedName>
        <fullName evidence="2">Uncharacterized protein</fullName>
    </submittedName>
</protein>
<name>A0A915JVK1_ROMCU</name>
<reference evidence="2" key="1">
    <citation type="submission" date="2022-11" db="UniProtKB">
        <authorList>
            <consortium name="WormBaseParasite"/>
        </authorList>
    </citation>
    <scope>IDENTIFICATION</scope>
</reference>
<dbReference type="WBParaSite" id="nRc.2.0.1.t30108-RA">
    <property type="protein sequence ID" value="nRc.2.0.1.t30108-RA"/>
    <property type="gene ID" value="nRc.2.0.1.g30108"/>
</dbReference>
<evidence type="ECO:0000313" key="2">
    <source>
        <dbReference type="WBParaSite" id="nRc.2.0.1.t30108-RA"/>
    </source>
</evidence>
<organism evidence="1 2">
    <name type="scientific">Romanomermis culicivorax</name>
    <name type="common">Nematode worm</name>
    <dbReference type="NCBI Taxonomy" id="13658"/>
    <lineage>
        <taxon>Eukaryota</taxon>
        <taxon>Metazoa</taxon>
        <taxon>Ecdysozoa</taxon>
        <taxon>Nematoda</taxon>
        <taxon>Enoplea</taxon>
        <taxon>Dorylaimia</taxon>
        <taxon>Mermithida</taxon>
        <taxon>Mermithoidea</taxon>
        <taxon>Mermithidae</taxon>
        <taxon>Romanomermis</taxon>
    </lineage>
</organism>
<accession>A0A915JVK1</accession>